<reference evidence="2 3" key="1">
    <citation type="submission" date="2023-11" db="EMBL/GenBank/DDBJ databases">
        <title>Actinomadura monticuli sp. nov., isolated from volcanic ash.</title>
        <authorList>
            <person name="Lee S.D."/>
            <person name="Yang H."/>
            <person name="Kim I.S."/>
        </authorList>
    </citation>
    <scope>NUCLEOTIDE SEQUENCE [LARGE SCALE GENOMIC DNA]</scope>
    <source>
        <strain evidence="2 3">DSM 45346</strain>
    </source>
</reference>
<dbReference type="RefSeq" id="WP_371940154.1">
    <property type="nucleotide sequence ID" value="NZ_JAXCEH010000004.1"/>
</dbReference>
<evidence type="ECO:0000313" key="2">
    <source>
        <dbReference type="EMBL" id="MFA1553757.1"/>
    </source>
</evidence>
<feature type="domain" description="HTH cro/C1-type" evidence="1">
    <location>
        <begin position="22"/>
        <end position="65"/>
    </location>
</feature>
<dbReference type="InterPro" id="IPR010982">
    <property type="entry name" value="Lambda_DNA-bd_dom_sf"/>
</dbReference>
<dbReference type="EMBL" id="JAXCEH010000004">
    <property type="protein sequence ID" value="MFA1553757.1"/>
    <property type="molecule type" value="Genomic_DNA"/>
</dbReference>
<sequence>MTSSAESIDPMAGLWSLLAYTLRKLRQQHRMSQAAVGRLVAADHKTVSNWEAGRNHPPTEALRTLDAEWNTGGLLAALHHYADTMQAPVEFLAFAEYESLANVIRMNGVAFVPGLLQTPEYAREAFTLAGVLDVQDQVDRRMERQAVLTRADPPYVSILLSEVALTVIPPAIRLGQLTKLIEVADLPNVTLRLVSLDVGLQVGLEGAFHLFTTPEREVGFVETPARGRLVTETEDLRRLTVAFDRTSGRALSPEATRARLQEMIEAQQ</sequence>
<dbReference type="InterPro" id="IPR001387">
    <property type="entry name" value="Cro/C1-type_HTH"/>
</dbReference>
<dbReference type="Proteomes" id="UP001569904">
    <property type="component" value="Unassembled WGS sequence"/>
</dbReference>
<comment type="caution">
    <text evidence="2">The sequence shown here is derived from an EMBL/GenBank/DDBJ whole genome shotgun (WGS) entry which is preliminary data.</text>
</comment>
<dbReference type="CDD" id="cd00093">
    <property type="entry name" value="HTH_XRE"/>
    <property type="match status" value="1"/>
</dbReference>
<dbReference type="InterPro" id="IPR043917">
    <property type="entry name" value="DUF5753"/>
</dbReference>
<name>A0ABV4QT23_9ACTN</name>
<protein>
    <submittedName>
        <fullName evidence="2">Helix-turn-helix transcriptional regulator</fullName>
    </submittedName>
</protein>
<dbReference type="PROSITE" id="PS50943">
    <property type="entry name" value="HTH_CROC1"/>
    <property type="match status" value="1"/>
</dbReference>
<dbReference type="Gene3D" id="1.10.260.40">
    <property type="entry name" value="lambda repressor-like DNA-binding domains"/>
    <property type="match status" value="1"/>
</dbReference>
<keyword evidence="3" id="KW-1185">Reference proteome</keyword>
<dbReference type="Pfam" id="PF19054">
    <property type="entry name" value="DUF5753"/>
    <property type="match status" value="1"/>
</dbReference>
<evidence type="ECO:0000313" key="3">
    <source>
        <dbReference type="Proteomes" id="UP001569904"/>
    </source>
</evidence>
<dbReference type="SUPFAM" id="SSF47413">
    <property type="entry name" value="lambda repressor-like DNA-binding domains"/>
    <property type="match status" value="1"/>
</dbReference>
<proteinExistence type="predicted"/>
<organism evidence="2 3">
    <name type="scientific">Actinomadura chokoriensis</name>
    <dbReference type="NCBI Taxonomy" id="454156"/>
    <lineage>
        <taxon>Bacteria</taxon>
        <taxon>Bacillati</taxon>
        <taxon>Actinomycetota</taxon>
        <taxon>Actinomycetes</taxon>
        <taxon>Streptosporangiales</taxon>
        <taxon>Thermomonosporaceae</taxon>
        <taxon>Actinomadura</taxon>
    </lineage>
</organism>
<evidence type="ECO:0000259" key="1">
    <source>
        <dbReference type="PROSITE" id="PS50943"/>
    </source>
</evidence>
<accession>A0ABV4QT23</accession>
<gene>
    <name evidence="2" type="ORF">SM436_08655</name>
</gene>
<dbReference type="Pfam" id="PF13560">
    <property type="entry name" value="HTH_31"/>
    <property type="match status" value="1"/>
</dbReference>